<evidence type="ECO:0000256" key="2">
    <source>
        <dbReference type="PROSITE-ProRule" id="PRU00175"/>
    </source>
</evidence>
<dbReference type="GO" id="GO:0008270">
    <property type="term" value="F:zinc ion binding"/>
    <property type="evidence" value="ECO:0007669"/>
    <property type="project" value="UniProtKB-KW"/>
</dbReference>
<keyword evidence="2" id="KW-0862">Zinc</keyword>
<accession>A0AAD7B3Q2</accession>
<dbReference type="AlphaFoldDB" id="A0AAD7B3Q2"/>
<dbReference type="SUPFAM" id="SSF48403">
    <property type="entry name" value="Ankyrin repeat"/>
    <property type="match status" value="1"/>
</dbReference>
<feature type="compositionally biased region" description="Pro residues" evidence="3">
    <location>
        <begin position="24"/>
        <end position="33"/>
    </location>
</feature>
<dbReference type="PROSITE" id="PS50088">
    <property type="entry name" value="ANK_REPEAT"/>
    <property type="match status" value="1"/>
</dbReference>
<organism evidence="5 6">
    <name type="scientific">Roridomyces roridus</name>
    <dbReference type="NCBI Taxonomy" id="1738132"/>
    <lineage>
        <taxon>Eukaryota</taxon>
        <taxon>Fungi</taxon>
        <taxon>Dikarya</taxon>
        <taxon>Basidiomycota</taxon>
        <taxon>Agaricomycotina</taxon>
        <taxon>Agaricomycetes</taxon>
        <taxon>Agaricomycetidae</taxon>
        <taxon>Agaricales</taxon>
        <taxon>Marasmiineae</taxon>
        <taxon>Mycenaceae</taxon>
        <taxon>Roridomyces</taxon>
    </lineage>
</organism>
<dbReference type="SUPFAM" id="SSF57850">
    <property type="entry name" value="RING/U-box"/>
    <property type="match status" value="1"/>
</dbReference>
<name>A0AAD7B3Q2_9AGAR</name>
<protein>
    <recommendedName>
        <fullName evidence="4">RING-type domain-containing protein</fullName>
    </recommendedName>
</protein>
<reference evidence="5" key="1">
    <citation type="submission" date="2023-03" db="EMBL/GenBank/DDBJ databases">
        <title>Massive genome expansion in bonnet fungi (Mycena s.s.) driven by repeated elements and novel gene families across ecological guilds.</title>
        <authorList>
            <consortium name="Lawrence Berkeley National Laboratory"/>
            <person name="Harder C.B."/>
            <person name="Miyauchi S."/>
            <person name="Viragh M."/>
            <person name="Kuo A."/>
            <person name="Thoen E."/>
            <person name="Andreopoulos B."/>
            <person name="Lu D."/>
            <person name="Skrede I."/>
            <person name="Drula E."/>
            <person name="Henrissat B."/>
            <person name="Morin E."/>
            <person name="Kohler A."/>
            <person name="Barry K."/>
            <person name="LaButti K."/>
            <person name="Morin E."/>
            <person name="Salamov A."/>
            <person name="Lipzen A."/>
            <person name="Mereny Z."/>
            <person name="Hegedus B."/>
            <person name="Baldrian P."/>
            <person name="Stursova M."/>
            <person name="Weitz H."/>
            <person name="Taylor A."/>
            <person name="Grigoriev I.V."/>
            <person name="Nagy L.G."/>
            <person name="Martin F."/>
            <person name="Kauserud H."/>
        </authorList>
    </citation>
    <scope>NUCLEOTIDE SEQUENCE</scope>
    <source>
        <strain evidence="5">9284</strain>
    </source>
</reference>
<dbReference type="PROSITE" id="PS50297">
    <property type="entry name" value="ANK_REP_REGION"/>
    <property type="match status" value="1"/>
</dbReference>
<keyword evidence="6" id="KW-1185">Reference proteome</keyword>
<dbReference type="SMART" id="SM00248">
    <property type="entry name" value="ANK"/>
    <property type="match status" value="1"/>
</dbReference>
<feature type="repeat" description="ANK" evidence="1">
    <location>
        <begin position="285"/>
        <end position="317"/>
    </location>
</feature>
<evidence type="ECO:0000313" key="6">
    <source>
        <dbReference type="Proteomes" id="UP001221142"/>
    </source>
</evidence>
<dbReference type="Pfam" id="PF00023">
    <property type="entry name" value="Ank"/>
    <property type="match status" value="1"/>
</dbReference>
<dbReference type="InterPro" id="IPR036770">
    <property type="entry name" value="Ankyrin_rpt-contain_sf"/>
</dbReference>
<evidence type="ECO:0000256" key="3">
    <source>
        <dbReference type="SAM" id="MobiDB-lite"/>
    </source>
</evidence>
<sequence>MPPHRSKAPVIDPRTFLDEVFQTVPPPPPPRSPPTEKHRRQSQVARKSTGGKPPRRPDESTPSRSSSPGSSRKKSQVARKSTGGKPPPNPKRKRPSEDGDDSDSSSSSNARKPCVPLPLRHPSTPISDSAAVPRLPLPVAQPAVVVPAHLTASCGLCPLPLGCATFAADQNQPIHCLKTSCHHDFHYFCYMRFLIRAPFNLRPCCPSCRSNILNEGQYSVLATTTAGHEGLTDMTDDVEKLFDTIRIAKQQILMDMLAGRQFHIVEHELLTGPGKIDVNYRSPEGGFTPLHLSALKNDVQAIDLLLRLGADKHIKSDKNWAAIDFARMNSAFDAVKRLEEED</sequence>
<gene>
    <name evidence="5" type="ORF">FB45DRAFT_945880</name>
</gene>
<keyword evidence="2" id="KW-0863">Zinc-finger</keyword>
<dbReference type="InterPro" id="IPR002110">
    <property type="entry name" value="Ankyrin_rpt"/>
</dbReference>
<evidence type="ECO:0000259" key="4">
    <source>
        <dbReference type="PROSITE" id="PS50089"/>
    </source>
</evidence>
<dbReference type="PROSITE" id="PS50089">
    <property type="entry name" value="ZF_RING_2"/>
    <property type="match status" value="1"/>
</dbReference>
<dbReference type="Proteomes" id="UP001221142">
    <property type="component" value="Unassembled WGS sequence"/>
</dbReference>
<keyword evidence="1" id="KW-0040">ANK repeat</keyword>
<evidence type="ECO:0000256" key="1">
    <source>
        <dbReference type="PROSITE-ProRule" id="PRU00023"/>
    </source>
</evidence>
<dbReference type="Gene3D" id="1.25.40.20">
    <property type="entry name" value="Ankyrin repeat-containing domain"/>
    <property type="match status" value="1"/>
</dbReference>
<keyword evidence="2" id="KW-0479">Metal-binding</keyword>
<dbReference type="InterPro" id="IPR001841">
    <property type="entry name" value="Znf_RING"/>
</dbReference>
<comment type="caution">
    <text evidence="5">The sequence shown here is derived from an EMBL/GenBank/DDBJ whole genome shotgun (WGS) entry which is preliminary data.</text>
</comment>
<feature type="region of interest" description="Disordered" evidence="3">
    <location>
        <begin position="1"/>
        <end position="126"/>
    </location>
</feature>
<evidence type="ECO:0000313" key="5">
    <source>
        <dbReference type="EMBL" id="KAJ7608771.1"/>
    </source>
</evidence>
<dbReference type="EMBL" id="JARKIF010000043">
    <property type="protein sequence ID" value="KAJ7608771.1"/>
    <property type="molecule type" value="Genomic_DNA"/>
</dbReference>
<proteinExistence type="predicted"/>
<feature type="domain" description="RING-type" evidence="4">
    <location>
        <begin position="154"/>
        <end position="209"/>
    </location>
</feature>